<comment type="caution">
    <text evidence="3">The sequence shown here is derived from an EMBL/GenBank/DDBJ whole genome shotgun (WGS) entry which is preliminary data.</text>
</comment>
<feature type="compositionally biased region" description="Low complexity" evidence="1">
    <location>
        <begin position="165"/>
        <end position="178"/>
    </location>
</feature>
<dbReference type="Proteomes" id="UP000664203">
    <property type="component" value="Unassembled WGS sequence"/>
</dbReference>
<feature type="region of interest" description="Disordered" evidence="1">
    <location>
        <begin position="41"/>
        <end position="72"/>
    </location>
</feature>
<protein>
    <recommendedName>
        <fullName evidence="2">Phosphatidate phosphatase APP1 catalytic domain-containing protein</fullName>
    </recommendedName>
</protein>
<dbReference type="InterPro" id="IPR017210">
    <property type="entry name" value="APP1"/>
</dbReference>
<dbReference type="GO" id="GO:0030479">
    <property type="term" value="C:actin cortical patch"/>
    <property type="evidence" value="ECO:0007669"/>
    <property type="project" value="TreeGrafter"/>
</dbReference>
<feature type="region of interest" description="Disordered" evidence="1">
    <location>
        <begin position="534"/>
        <end position="718"/>
    </location>
</feature>
<dbReference type="InterPro" id="IPR052935">
    <property type="entry name" value="Mg2+_PAP"/>
</dbReference>
<feature type="compositionally biased region" description="Polar residues" evidence="1">
    <location>
        <begin position="699"/>
        <end position="718"/>
    </location>
</feature>
<evidence type="ECO:0000256" key="1">
    <source>
        <dbReference type="SAM" id="MobiDB-lite"/>
    </source>
</evidence>
<feature type="compositionally biased region" description="Polar residues" evidence="1">
    <location>
        <begin position="539"/>
        <end position="551"/>
    </location>
</feature>
<dbReference type="PANTHER" id="PTHR28208:SF3">
    <property type="entry name" value="PHOSPHATIDATE PHOSPHATASE APP1"/>
    <property type="match status" value="1"/>
</dbReference>
<evidence type="ECO:0000313" key="3">
    <source>
        <dbReference type="EMBL" id="CAF9930230.1"/>
    </source>
</evidence>
<feature type="compositionally biased region" description="Polar residues" evidence="1">
    <location>
        <begin position="579"/>
        <end position="594"/>
    </location>
</feature>
<feature type="compositionally biased region" description="Polar residues" evidence="1">
    <location>
        <begin position="234"/>
        <end position="244"/>
    </location>
</feature>
<accession>A0A8H3IVU5</accession>
<dbReference type="OrthoDB" id="2117591at2759"/>
<feature type="compositionally biased region" description="Basic and acidic residues" evidence="1">
    <location>
        <begin position="181"/>
        <end position="208"/>
    </location>
</feature>
<dbReference type="AlphaFoldDB" id="A0A8H3IVU5"/>
<feature type="domain" description="Phosphatidate phosphatase APP1 catalytic" evidence="2">
    <location>
        <begin position="377"/>
        <end position="526"/>
    </location>
</feature>
<proteinExistence type="predicted"/>
<dbReference type="EMBL" id="CAJPDR010000283">
    <property type="protein sequence ID" value="CAF9930230.1"/>
    <property type="molecule type" value="Genomic_DNA"/>
</dbReference>
<feature type="compositionally biased region" description="Polar residues" evidence="1">
    <location>
        <begin position="276"/>
        <end position="286"/>
    </location>
</feature>
<gene>
    <name evidence="3" type="ORF">ALECFALPRED_004556</name>
</gene>
<name>A0A8H3IVU5_9LECA</name>
<feature type="region of interest" description="Disordered" evidence="1">
    <location>
        <begin position="90"/>
        <end position="110"/>
    </location>
</feature>
<evidence type="ECO:0000313" key="4">
    <source>
        <dbReference type="Proteomes" id="UP000664203"/>
    </source>
</evidence>
<dbReference type="InterPro" id="IPR019236">
    <property type="entry name" value="APP1_cat"/>
</dbReference>
<dbReference type="PIRSF" id="PIRSF037464">
    <property type="entry name" value="UCP037464_APP1"/>
    <property type="match status" value="1"/>
</dbReference>
<keyword evidence="4" id="KW-1185">Reference proteome</keyword>
<feature type="compositionally biased region" description="Low complexity" evidence="1">
    <location>
        <begin position="771"/>
        <end position="781"/>
    </location>
</feature>
<dbReference type="PANTHER" id="PTHR28208">
    <property type="entry name" value="PHOSPHATIDATE PHOSPHATASE APP1"/>
    <property type="match status" value="1"/>
</dbReference>
<dbReference type="Pfam" id="PF09949">
    <property type="entry name" value="APP1_cat"/>
    <property type="match status" value="1"/>
</dbReference>
<feature type="region of interest" description="Disordered" evidence="1">
    <location>
        <begin position="164"/>
        <end position="286"/>
    </location>
</feature>
<feature type="compositionally biased region" description="Low complexity" evidence="1">
    <location>
        <begin position="683"/>
        <end position="698"/>
    </location>
</feature>
<dbReference type="GO" id="GO:0008195">
    <property type="term" value="F:phosphatidate phosphatase activity"/>
    <property type="evidence" value="ECO:0007669"/>
    <property type="project" value="InterPro"/>
</dbReference>
<evidence type="ECO:0000259" key="2">
    <source>
        <dbReference type="Pfam" id="PF09949"/>
    </source>
</evidence>
<feature type="region of interest" description="Disordered" evidence="1">
    <location>
        <begin position="1"/>
        <end position="25"/>
    </location>
</feature>
<feature type="compositionally biased region" description="Basic and acidic residues" evidence="1">
    <location>
        <begin position="222"/>
        <end position="233"/>
    </location>
</feature>
<reference evidence="3" key="1">
    <citation type="submission" date="2021-03" db="EMBL/GenBank/DDBJ databases">
        <authorList>
            <person name="Tagirdzhanova G."/>
        </authorList>
    </citation>
    <scope>NUCLEOTIDE SEQUENCE</scope>
</reference>
<feature type="compositionally biased region" description="Basic and acidic residues" evidence="1">
    <location>
        <begin position="555"/>
        <end position="572"/>
    </location>
</feature>
<organism evidence="3 4">
    <name type="scientific">Alectoria fallacina</name>
    <dbReference type="NCBI Taxonomy" id="1903189"/>
    <lineage>
        <taxon>Eukaryota</taxon>
        <taxon>Fungi</taxon>
        <taxon>Dikarya</taxon>
        <taxon>Ascomycota</taxon>
        <taxon>Pezizomycotina</taxon>
        <taxon>Lecanoromycetes</taxon>
        <taxon>OSLEUM clade</taxon>
        <taxon>Lecanoromycetidae</taxon>
        <taxon>Lecanorales</taxon>
        <taxon>Lecanorineae</taxon>
        <taxon>Parmeliaceae</taxon>
        <taxon>Alectoria</taxon>
    </lineage>
</organism>
<feature type="compositionally biased region" description="Low complexity" evidence="1">
    <location>
        <begin position="790"/>
        <end position="806"/>
    </location>
</feature>
<feature type="region of interest" description="Disordered" evidence="1">
    <location>
        <begin position="736"/>
        <end position="814"/>
    </location>
</feature>
<sequence>MTSSGQSTMDIGYTSAPERGARRRKLAGYLKAANELRQSYQQSYGLGGQRDGTTDEEGNAMPGAFPDPTVSRSGDEEMLLFPSYAVRHSARKGQRRDVPGATQDIRSDKGTGDMEYWQRQWEKYEDQSAVVDVDVRGWVYLPHRGQMTRKNRLLVGIARQLSGIPAPSSSRASSPSSPQHARLEARKARQEEELVEKEAESITRRGQGEADIAWRGGYSESPGRDEDGNKYESSKVSSPDNSRPASPEKRNFRTGEMARPFSNSSLRGEQYDPGTKTFSKRTSWSHPSEMTSAELNAANAHMMVRLKPFLSTPLVSTNLTIFFYNESSSRSRTVTTNEAGHFSMRAALDFVPTNVRVLASDKLSATEEVHISEPTGISMISDIDDTIKHSGIGNGAREIFRNAFVRDLGDLTIDGVREWYSTLADLDVKFHYVSNSPWQLYPVLVSYFAQAGLPKGSFHLKQYTGMLQGIFEPVAERKKGTLERILSDFPERRFILAGDSGEADLELYTDVVLANPGRILGVFIRDVTTSKPPAFFDSSMKSMRSRGSQSPLRGRSRDDSALPPRKQMDEKPPALPPRQASQSAGIHSAESSGPTMGALIDFDDEPTPGIHHSMTDPAVSEAERKFSTTSIKSLPPSRPSKPKSLRSAFGTQERSSSPPPSKSITRKPAPPPPNPKPRQYSTSQENPNQPNEPSPLSQTQNVSPPGSRATSLERQSYRSAVRNKVASAYNALPSLYSTSPYAQQPLPPDPSKPQSTSRPPPPVPPRRNLTSYPAAAASYASNRLSGGWNGYVNDGSSGSGGSNSDDATGNEQVLSKKEEMWMRRWAKAKEIFEDKGVVLRAWRVGEDVADEAVRLVEGARKEQDKGNAPRR</sequence>